<evidence type="ECO:0000313" key="3">
    <source>
        <dbReference type="Proteomes" id="UP000030750"/>
    </source>
</evidence>
<evidence type="ECO:0000313" key="2">
    <source>
        <dbReference type="EMBL" id="CDJ52132.1"/>
    </source>
</evidence>
<evidence type="ECO:0000256" key="1">
    <source>
        <dbReference type="SAM" id="MobiDB-lite"/>
    </source>
</evidence>
<dbReference type="Proteomes" id="UP000030750">
    <property type="component" value="Unassembled WGS sequence"/>
</dbReference>
<feature type="region of interest" description="Disordered" evidence="1">
    <location>
        <begin position="317"/>
        <end position="338"/>
    </location>
</feature>
<organism evidence="2 3">
    <name type="scientific">Eimeria brunetti</name>
    <dbReference type="NCBI Taxonomy" id="51314"/>
    <lineage>
        <taxon>Eukaryota</taxon>
        <taxon>Sar</taxon>
        <taxon>Alveolata</taxon>
        <taxon>Apicomplexa</taxon>
        <taxon>Conoidasida</taxon>
        <taxon>Coccidia</taxon>
        <taxon>Eucoccidiorida</taxon>
        <taxon>Eimeriorina</taxon>
        <taxon>Eimeriidae</taxon>
        <taxon>Eimeria</taxon>
    </lineage>
</organism>
<dbReference type="OrthoDB" id="348443at2759"/>
<feature type="compositionally biased region" description="Low complexity" evidence="1">
    <location>
        <begin position="265"/>
        <end position="275"/>
    </location>
</feature>
<dbReference type="AlphaFoldDB" id="U6LP58"/>
<dbReference type="VEuPathDB" id="ToxoDB:EBH_0002880"/>
<reference evidence="2" key="1">
    <citation type="submission" date="2013-10" db="EMBL/GenBank/DDBJ databases">
        <title>Genomic analysis of the causative agents of coccidiosis in chickens.</title>
        <authorList>
            <person name="Reid A.J."/>
            <person name="Blake D."/>
            <person name="Billington K."/>
            <person name="Browne H."/>
            <person name="Dunn M."/>
            <person name="Hung S."/>
            <person name="Kawahara F."/>
            <person name="Miranda-Saavedra D."/>
            <person name="Mourier T."/>
            <person name="Nagra H."/>
            <person name="Otto T.D."/>
            <person name="Rawlings N."/>
            <person name="Sanchez A."/>
            <person name="Sanders M."/>
            <person name="Subramaniam C."/>
            <person name="Tay Y."/>
            <person name="Dear P."/>
            <person name="Doerig C."/>
            <person name="Gruber A."/>
            <person name="Parkinson J."/>
            <person name="Shirley M."/>
            <person name="Wan K.L."/>
            <person name="Berriman M."/>
            <person name="Tomley F."/>
            <person name="Pain A."/>
        </authorList>
    </citation>
    <scope>NUCLEOTIDE SEQUENCE [LARGE SCALE GENOMIC DNA]</scope>
    <source>
        <strain evidence="2">Houghton</strain>
    </source>
</reference>
<proteinExistence type="predicted"/>
<feature type="region of interest" description="Disordered" evidence="1">
    <location>
        <begin position="1"/>
        <end position="38"/>
    </location>
</feature>
<keyword evidence="3" id="KW-1185">Reference proteome</keyword>
<feature type="region of interest" description="Disordered" evidence="1">
    <location>
        <begin position="265"/>
        <end position="295"/>
    </location>
</feature>
<sequence>MLSPPSYFMQQSRERLEGVPPVAAEQRGGKRRGRGCPHSRLPHSSPFYGDIALLSVFAIIFVASHCSTHVRNDHAAWWNSQRRLASEQQRGGGIRTGTGDSLTCEWLKDTNGGSFTLLSSEPSSTPVAPGGIDVRPSGHGFKKMWEVASEEDLQAHTKVPEKAGSAVNLEGAALEEGLSPPLERLIEEALAEGSSLQLAPWLVDPGLEVPVDLAFEGEQGGGMITPQESPEARTIRSEANLILATTAVFLPPAPDGAAIADAVKQAPQQAAGAPPVDRLRPPSSTSNPKDSGIFGGWSKNVDSYESLIEQADQAGITGPMEGQYSHISGPKESGLQGSVNYHKCRNEVDRSTLVSNGTAQQFRYRDVEAHVEAHDKRMRCVCHFA</sequence>
<dbReference type="EMBL" id="HG713077">
    <property type="protein sequence ID" value="CDJ52132.1"/>
    <property type="molecule type" value="Genomic_DNA"/>
</dbReference>
<reference evidence="2" key="2">
    <citation type="submission" date="2013-10" db="EMBL/GenBank/DDBJ databases">
        <authorList>
            <person name="Aslett M."/>
        </authorList>
    </citation>
    <scope>NUCLEOTIDE SEQUENCE [LARGE SCALE GENOMIC DNA]</scope>
    <source>
        <strain evidence="2">Houghton</strain>
    </source>
</reference>
<name>U6LP58_9EIME</name>
<protein>
    <submittedName>
        <fullName evidence="2">Uncharacterized protein</fullName>
    </submittedName>
</protein>
<gene>
    <name evidence="2" type="ORF">EBH_0002880</name>
</gene>
<feature type="compositionally biased region" description="Basic residues" evidence="1">
    <location>
        <begin position="29"/>
        <end position="38"/>
    </location>
</feature>
<accession>U6LP58</accession>